<dbReference type="AlphaFoldDB" id="A0AA40G385"/>
<organism evidence="2 3">
    <name type="scientific">Melipona bicolor</name>
    <dbReference type="NCBI Taxonomy" id="60889"/>
    <lineage>
        <taxon>Eukaryota</taxon>
        <taxon>Metazoa</taxon>
        <taxon>Ecdysozoa</taxon>
        <taxon>Arthropoda</taxon>
        <taxon>Hexapoda</taxon>
        <taxon>Insecta</taxon>
        <taxon>Pterygota</taxon>
        <taxon>Neoptera</taxon>
        <taxon>Endopterygota</taxon>
        <taxon>Hymenoptera</taxon>
        <taxon>Apocrita</taxon>
        <taxon>Aculeata</taxon>
        <taxon>Apoidea</taxon>
        <taxon>Anthophila</taxon>
        <taxon>Apidae</taxon>
        <taxon>Melipona</taxon>
    </lineage>
</organism>
<name>A0AA40G385_9HYME</name>
<keyword evidence="3" id="KW-1185">Reference proteome</keyword>
<comment type="caution">
    <text evidence="2">The sequence shown here is derived from an EMBL/GenBank/DDBJ whole genome shotgun (WGS) entry which is preliminary data.</text>
</comment>
<protein>
    <submittedName>
        <fullName evidence="2">Uncharacterized protein</fullName>
    </submittedName>
</protein>
<dbReference type="EMBL" id="JAHYIQ010000007">
    <property type="protein sequence ID" value="KAK1130191.1"/>
    <property type="molecule type" value="Genomic_DNA"/>
</dbReference>
<proteinExistence type="predicted"/>
<evidence type="ECO:0000313" key="2">
    <source>
        <dbReference type="EMBL" id="KAK1130191.1"/>
    </source>
</evidence>
<dbReference type="Proteomes" id="UP001177670">
    <property type="component" value="Unassembled WGS sequence"/>
</dbReference>
<feature type="compositionally biased region" description="Basic residues" evidence="1">
    <location>
        <begin position="214"/>
        <end position="229"/>
    </location>
</feature>
<gene>
    <name evidence="2" type="ORF">K0M31_018331</name>
</gene>
<feature type="region of interest" description="Disordered" evidence="1">
    <location>
        <begin position="143"/>
        <end position="244"/>
    </location>
</feature>
<feature type="compositionally biased region" description="Basic and acidic residues" evidence="1">
    <location>
        <begin position="143"/>
        <end position="188"/>
    </location>
</feature>
<reference evidence="2" key="1">
    <citation type="submission" date="2021-10" db="EMBL/GenBank/DDBJ databases">
        <title>Melipona bicolor Genome sequencing and assembly.</title>
        <authorList>
            <person name="Araujo N.S."/>
            <person name="Arias M.C."/>
        </authorList>
    </citation>
    <scope>NUCLEOTIDE SEQUENCE</scope>
    <source>
        <strain evidence="2">USP_2M_L1-L4_2017</strain>
        <tissue evidence="2">Whole body</tissue>
    </source>
</reference>
<accession>A0AA40G385</accession>
<evidence type="ECO:0000256" key="1">
    <source>
        <dbReference type="SAM" id="MobiDB-lite"/>
    </source>
</evidence>
<evidence type="ECO:0000313" key="3">
    <source>
        <dbReference type="Proteomes" id="UP001177670"/>
    </source>
</evidence>
<sequence length="244" mass="27389">MINLVTILSVLSETKAQEFVAVTHIASLVFHKCLTKNIVRNTRVSQRSERNETKRGESTWFPVAAQPLFGASATPESVVGCISAASLATSVEGPLELNSRMREKPGRPRPARGILYSTMTRTPLREREACLCVSRLRLATEERKLRPASDGATKKPDRSAELPTGREDEREEENRGAWRGENRLTKRERERRRAKGKKVKERKNAKNQRGGIKERKRKSEVRVKRRKHGGICAARGVGRGAIGK</sequence>
<feature type="compositionally biased region" description="Basic residues" evidence="1">
    <location>
        <begin position="189"/>
        <end position="206"/>
    </location>
</feature>